<proteinExistence type="predicted"/>
<organism evidence="2">
    <name type="scientific">Salmonella newport</name>
    <dbReference type="NCBI Taxonomy" id="108619"/>
    <lineage>
        <taxon>Bacteria</taxon>
        <taxon>Pseudomonadati</taxon>
        <taxon>Pseudomonadota</taxon>
        <taxon>Gammaproteobacteria</taxon>
        <taxon>Enterobacterales</taxon>
        <taxon>Enterobacteriaceae</taxon>
        <taxon>Salmonella</taxon>
    </lineage>
</organism>
<gene>
    <name evidence="2" type="ORF">CC757_18430</name>
</gene>
<sequence length="86" mass="8883">MSRSPPQRRKARARNGVALHSDGSFIAGTVKSGASVYGCSKRGVDVATAWDGNPAPKGPGRDSTAGPVRSMTAPVPVREVARSHGQ</sequence>
<dbReference type="EMBL" id="AAMJQQ010000017">
    <property type="protein sequence ID" value="EDI0448416.1"/>
    <property type="molecule type" value="Genomic_DNA"/>
</dbReference>
<evidence type="ECO:0000256" key="1">
    <source>
        <dbReference type="SAM" id="MobiDB-lite"/>
    </source>
</evidence>
<comment type="caution">
    <text evidence="2">The sequence shown here is derived from an EMBL/GenBank/DDBJ whole genome shotgun (WGS) entry which is preliminary data.</text>
</comment>
<protein>
    <submittedName>
        <fullName evidence="2">Uncharacterized protein</fullName>
    </submittedName>
</protein>
<dbReference type="AlphaFoldDB" id="A0A636IKN8"/>
<feature type="region of interest" description="Disordered" evidence="1">
    <location>
        <begin position="50"/>
        <end position="86"/>
    </location>
</feature>
<reference evidence="2" key="1">
    <citation type="submission" date="2018-07" db="EMBL/GenBank/DDBJ databases">
        <authorList>
            <person name="Ashton P.M."/>
            <person name="Dallman T."/>
            <person name="Nair S."/>
            <person name="De Pinna E."/>
            <person name="Peters T."/>
            <person name="Grant K."/>
        </authorList>
    </citation>
    <scope>NUCLEOTIDE SEQUENCE</scope>
    <source>
        <strain evidence="2">335522</strain>
    </source>
</reference>
<accession>A0A636IKN8</accession>
<name>A0A636IKN8_SALNE</name>
<evidence type="ECO:0000313" key="2">
    <source>
        <dbReference type="EMBL" id="EDI0448416.1"/>
    </source>
</evidence>